<keyword evidence="3" id="KW-0597">Phosphoprotein</keyword>
<accession>A0ABR5AMS5</accession>
<evidence type="ECO:0000256" key="6">
    <source>
        <dbReference type="ARBA" id="ARBA00022777"/>
    </source>
</evidence>
<evidence type="ECO:0000259" key="9">
    <source>
        <dbReference type="PROSITE" id="PS50109"/>
    </source>
</evidence>
<dbReference type="PANTHER" id="PTHR43065:SF10">
    <property type="entry name" value="PEROXIDE STRESS-ACTIVATED HISTIDINE KINASE MAK3"/>
    <property type="match status" value="1"/>
</dbReference>
<dbReference type="InterPro" id="IPR036890">
    <property type="entry name" value="HATPase_C_sf"/>
</dbReference>
<comment type="caution">
    <text evidence="10">The sequence shown here is derived from an EMBL/GenBank/DDBJ whole genome shotgun (WGS) entry which is preliminary data.</text>
</comment>
<dbReference type="SMART" id="SM00387">
    <property type="entry name" value="HATPase_c"/>
    <property type="match status" value="1"/>
</dbReference>
<dbReference type="InterPro" id="IPR004358">
    <property type="entry name" value="Sig_transdc_His_kin-like_C"/>
</dbReference>
<reference evidence="10 11" key="1">
    <citation type="submission" date="2014-12" db="EMBL/GenBank/DDBJ databases">
        <title>Draft genome sequence of Paenibacillus kamchatkensis strain B-2647.</title>
        <authorList>
            <person name="Karlyshev A.V."/>
            <person name="Kudryashova E.B."/>
        </authorList>
    </citation>
    <scope>NUCLEOTIDE SEQUENCE [LARGE SCALE GENOMIC DNA]</scope>
    <source>
        <strain evidence="10 11">VKM B-2647</strain>
    </source>
</reference>
<feature type="domain" description="Histidine kinase" evidence="9">
    <location>
        <begin position="1"/>
        <end position="211"/>
    </location>
</feature>
<evidence type="ECO:0000256" key="5">
    <source>
        <dbReference type="ARBA" id="ARBA00022741"/>
    </source>
</evidence>
<dbReference type="EMBL" id="JXAK01000002">
    <property type="protein sequence ID" value="KIL42304.1"/>
    <property type="molecule type" value="Genomic_DNA"/>
</dbReference>
<dbReference type="Gene3D" id="3.30.565.10">
    <property type="entry name" value="Histidine kinase-like ATPase, C-terminal domain"/>
    <property type="match status" value="1"/>
</dbReference>
<name>A0ABR5AMS5_9BACL</name>
<dbReference type="InterPro" id="IPR003594">
    <property type="entry name" value="HATPase_dom"/>
</dbReference>
<dbReference type="EC" id="2.7.13.3" evidence="2"/>
<gene>
    <name evidence="10" type="ORF">SD70_01960</name>
</gene>
<dbReference type="SUPFAM" id="SSF55874">
    <property type="entry name" value="ATPase domain of HSP90 chaperone/DNA topoisomerase II/histidine kinase"/>
    <property type="match status" value="1"/>
</dbReference>
<evidence type="ECO:0000256" key="3">
    <source>
        <dbReference type="ARBA" id="ARBA00022553"/>
    </source>
</evidence>
<evidence type="ECO:0000313" key="11">
    <source>
        <dbReference type="Proteomes" id="UP000031967"/>
    </source>
</evidence>
<dbReference type="PROSITE" id="PS50109">
    <property type="entry name" value="HIS_KIN"/>
    <property type="match status" value="1"/>
</dbReference>
<evidence type="ECO:0000256" key="8">
    <source>
        <dbReference type="ARBA" id="ARBA00023012"/>
    </source>
</evidence>
<dbReference type="PANTHER" id="PTHR43065">
    <property type="entry name" value="SENSOR HISTIDINE KINASE"/>
    <property type="match status" value="1"/>
</dbReference>
<keyword evidence="4" id="KW-0808">Transferase</keyword>
<dbReference type="Proteomes" id="UP000031967">
    <property type="component" value="Unassembled WGS sequence"/>
</dbReference>
<sequence>MLSHYIKNRAVNIDMLAGKARTAISAAGDAEAELELIQSESQQLLQMVRRVQSHVEDFHLIESAVSLRRILDEALRSQESLLRKKQVEIKEDYGTDVQLICDPVHLREVFVNLIRNAVEAMNGEARPKILRIGMYRFRGGVRIEFADTGKGLSKDDLEKVFSPFYTTKQTEGNFGLGLTYCFLTVQKHDGTIEAFNSEEGDVFSIKFPKKRIS</sequence>
<keyword evidence="6" id="KW-0418">Kinase</keyword>
<evidence type="ECO:0000256" key="4">
    <source>
        <dbReference type="ARBA" id="ARBA00022679"/>
    </source>
</evidence>
<keyword evidence="5" id="KW-0547">Nucleotide-binding</keyword>
<proteinExistence type="predicted"/>
<keyword evidence="8" id="KW-0902">Two-component regulatory system</keyword>
<evidence type="ECO:0000256" key="2">
    <source>
        <dbReference type="ARBA" id="ARBA00012438"/>
    </source>
</evidence>
<evidence type="ECO:0000313" key="10">
    <source>
        <dbReference type="EMBL" id="KIL42304.1"/>
    </source>
</evidence>
<comment type="catalytic activity">
    <reaction evidence="1">
        <text>ATP + protein L-histidine = ADP + protein N-phospho-L-histidine.</text>
        <dbReference type="EC" id="2.7.13.3"/>
    </reaction>
</comment>
<evidence type="ECO:0000256" key="7">
    <source>
        <dbReference type="ARBA" id="ARBA00022840"/>
    </source>
</evidence>
<dbReference type="InterPro" id="IPR005467">
    <property type="entry name" value="His_kinase_dom"/>
</dbReference>
<protein>
    <recommendedName>
        <fullName evidence="2">histidine kinase</fullName>
        <ecNumber evidence="2">2.7.13.3</ecNumber>
    </recommendedName>
</protein>
<dbReference type="RefSeq" id="WP_041045090.1">
    <property type="nucleotide sequence ID" value="NZ_JXAK01000002.1"/>
</dbReference>
<keyword evidence="7" id="KW-0067">ATP-binding</keyword>
<organism evidence="10 11">
    <name type="scientific">Gordoniibacillus kamchatkensis</name>
    <dbReference type="NCBI Taxonomy" id="1590651"/>
    <lineage>
        <taxon>Bacteria</taxon>
        <taxon>Bacillati</taxon>
        <taxon>Bacillota</taxon>
        <taxon>Bacilli</taxon>
        <taxon>Bacillales</taxon>
        <taxon>Paenibacillaceae</taxon>
        <taxon>Gordoniibacillus</taxon>
    </lineage>
</organism>
<dbReference type="PRINTS" id="PR00344">
    <property type="entry name" value="BCTRLSENSOR"/>
</dbReference>
<keyword evidence="11" id="KW-1185">Reference proteome</keyword>
<dbReference type="Pfam" id="PF02518">
    <property type="entry name" value="HATPase_c"/>
    <property type="match status" value="1"/>
</dbReference>
<evidence type="ECO:0000256" key="1">
    <source>
        <dbReference type="ARBA" id="ARBA00000085"/>
    </source>
</evidence>